<evidence type="ECO:0000313" key="3">
    <source>
        <dbReference type="EMBL" id="KAJ6646601.1"/>
    </source>
</evidence>
<proteinExistence type="predicted"/>
<dbReference type="Pfam" id="PF13926">
    <property type="entry name" value="DUF4211"/>
    <property type="match status" value="1"/>
</dbReference>
<evidence type="ECO:0000313" key="4">
    <source>
        <dbReference type="Proteomes" id="UP001151699"/>
    </source>
</evidence>
<feature type="domain" description="DUF4211" evidence="2">
    <location>
        <begin position="253"/>
        <end position="376"/>
    </location>
</feature>
<dbReference type="PANTHER" id="PTHR14689">
    <property type="entry name" value="PHORBOL-ESTER_DAG-TYPE DOMAIN-CONTAINING PROTEIN"/>
    <property type="match status" value="1"/>
</dbReference>
<dbReference type="AlphaFoldDB" id="A0A9Q0NA63"/>
<feature type="compositionally biased region" description="Basic residues" evidence="1">
    <location>
        <begin position="97"/>
        <end position="116"/>
    </location>
</feature>
<feature type="compositionally biased region" description="Polar residues" evidence="1">
    <location>
        <begin position="1"/>
        <end position="12"/>
    </location>
</feature>
<dbReference type="InterPro" id="IPR025451">
    <property type="entry name" value="DUF4211"/>
</dbReference>
<gene>
    <name evidence="3" type="primary">qser1</name>
    <name evidence="3" type="ORF">Bhyg_01814</name>
</gene>
<evidence type="ECO:0000259" key="2">
    <source>
        <dbReference type="Pfam" id="PF13926"/>
    </source>
</evidence>
<reference evidence="3" key="1">
    <citation type="submission" date="2022-07" db="EMBL/GenBank/DDBJ databases">
        <authorList>
            <person name="Trinca V."/>
            <person name="Uliana J.V.C."/>
            <person name="Torres T.T."/>
            <person name="Ward R.J."/>
            <person name="Monesi N."/>
        </authorList>
    </citation>
    <scope>NUCLEOTIDE SEQUENCE</scope>
    <source>
        <strain evidence="3">HSMRA1968</strain>
        <tissue evidence="3">Whole embryos</tissue>
    </source>
</reference>
<dbReference type="EMBL" id="WJQU01000001">
    <property type="protein sequence ID" value="KAJ6646601.1"/>
    <property type="molecule type" value="Genomic_DNA"/>
</dbReference>
<dbReference type="PANTHER" id="PTHR14689:SF0">
    <property type="entry name" value="COILED-COIL DOMAIN-CONTAINING PROTEIN 82"/>
    <property type="match status" value="1"/>
</dbReference>
<comment type="caution">
    <text evidence="3">The sequence shown here is derived from an EMBL/GenBank/DDBJ whole genome shotgun (WGS) entry which is preliminary data.</text>
</comment>
<feature type="region of interest" description="Disordered" evidence="1">
    <location>
        <begin position="40"/>
        <end position="142"/>
    </location>
</feature>
<organism evidence="3 4">
    <name type="scientific">Pseudolycoriella hygida</name>
    <dbReference type="NCBI Taxonomy" id="35572"/>
    <lineage>
        <taxon>Eukaryota</taxon>
        <taxon>Metazoa</taxon>
        <taxon>Ecdysozoa</taxon>
        <taxon>Arthropoda</taxon>
        <taxon>Hexapoda</taxon>
        <taxon>Insecta</taxon>
        <taxon>Pterygota</taxon>
        <taxon>Neoptera</taxon>
        <taxon>Endopterygota</taxon>
        <taxon>Diptera</taxon>
        <taxon>Nematocera</taxon>
        <taxon>Sciaroidea</taxon>
        <taxon>Sciaridae</taxon>
        <taxon>Pseudolycoriella</taxon>
    </lineage>
</organism>
<evidence type="ECO:0000256" key="1">
    <source>
        <dbReference type="SAM" id="MobiDB-lite"/>
    </source>
</evidence>
<sequence>SQAITQYQNLHLQQQPPQMMQQMSSMYYQQPDEDPLVVPIRRETSHRKAKGRSIANLMQKSGNDDELEEPAEFVDSDSDPAWTPQADKDEDEDIPGRKKSRKTKHTLISSRNKRGKSNILTGAGISEFDSSDDSQPGRVQNQQQMPVYQPQQMLYGQGNRQSHHGAGDFVVSRAELIHDWPCIWRVDGKNLLQKYEPFTQNGKTLYKNIQTYAAFTSESKRQYAKIPIRVYNHLSNTGMFVEFLRTEMTIDDTEMFIEKVMQESSAYQDNFEVYIQTLISQALDSNFLTEITQEQDEYFLSNVKTIDDITNDRKRRLLNITPWPKTMTLSVETWPCYNIVSDLGQVGTNHLFCVACHQPGISMRLILYGNPYNPSTIETIEPDIRMGFEKDLPLCRVCSSRVELYHKITHQKYLMYIECAKKVTEKNAEDPNKGTTTILNELLADDVWLAQLFKNVRFAWAEVDHIERQNRFVMSARQQ</sequence>
<feature type="non-terminal residue" evidence="3">
    <location>
        <position position="479"/>
    </location>
</feature>
<feature type="region of interest" description="Disordered" evidence="1">
    <location>
        <begin position="1"/>
        <end position="24"/>
    </location>
</feature>
<dbReference type="OrthoDB" id="21499at2759"/>
<keyword evidence="4" id="KW-1185">Reference proteome</keyword>
<feature type="compositionally biased region" description="Low complexity" evidence="1">
    <location>
        <begin position="13"/>
        <end position="24"/>
    </location>
</feature>
<name>A0A9Q0NA63_9DIPT</name>
<dbReference type="GO" id="GO:0005634">
    <property type="term" value="C:nucleus"/>
    <property type="evidence" value="ECO:0007669"/>
    <property type="project" value="TreeGrafter"/>
</dbReference>
<dbReference type="Proteomes" id="UP001151699">
    <property type="component" value="Chromosome A"/>
</dbReference>
<protein>
    <submittedName>
        <fullName evidence="3">Glutamine and serine-rich protein 1</fullName>
    </submittedName>
</protein>
<accession>A0A9Q0NA63</accession>
<feature type="compositionally biased region" description="Acidic residues" evidence="1">
    <location>
        <begin position="64"/>
        <end position="78"/>
    </location>
</feature>